<keyword evidence="15" id="KW-1185">Reference proteome</keyword>
<feature type="region of interest" description="Disordered" evidence="11">
    <location>
        <begin position="882"/>
        <end position="913"/>
    </location>
</feature>
<dbReference type="AlphaFoldDB" id="A0A8B7ZBY2"/>
<feature type="transmembrane region" description="Helical" evidence="12">
    <location>
        <begin position="702"/>
        <end position="722"/>
    </location>
</feature>
<evidence type="ECO:0000256" key="12">
    <source>
        <dbReference type="SAM" id="Phobius"/>
    </source>
</evidence>
<evidence type="ECO:0000256" key="4">
    <source>
        <dbReference type="ARBA" id="ARBA00022729"/>
    </source>
</evidence>
<dbReference type="Pfam" id="PF07562">
    <property type="entry name" value="NCD3G"/>
    <property type="match status" value="1"/>
</dbReference>
<name>A0A8B7ZBY2_ACAPL</name>
<evidence type="ECO:0000256" key="5">
    <source>
        <dbReference type="ARBA" id="ARBA00022989"/>
    </source>
</evidence>
<feature type="chain" id="PRO_5034917675" evidence="13">
    <location>
        <begin position="21"/>
        <end position="925"/>
    </location>
</feature>
<organism evidence="15 16">
    <name type="scientific">Acanthaster planci</name>
    <name type="common">Crown-of-thorns starfish</name>
    <dbReference type="NCBI Taxonomy" id="133434"/>
    <lineage>
        <taxon>Eukaryota</taxon>
        <taxon>Metazoa</taxon>
        <taxon>Echinodermata</taxon>
        <taxon>Eleutherozoa</taxon>
        <taxon>Asterozoa</taxon>
        <taxon>Asteroidea</taxon>
        <taxon>Valvatacea</taxon>
        <taxon>Valvatida</taxon>
        <taxon>Acanthasteridae</taxon>
        <taxon>Acanthaster</taxon>
    </lineage>
</organism>
<dbReference type="PANTHER" id="PTHR24060">
    <property type="entry name" value="METABOTROPIC GLUTAMATE RECEPTOR"/>
    <property type="match status" value="1"/>
</dbReference>
<dbReference type="InterPro" id="IPR050726">
    <property type="entry name" value="mGluR"/>
</dbReference>
<evidence type="ECO:0000313" key="15">
    <source>
        <dbReference type="Proteomes" id="UP000694845"/>
    </source>
</evidence>
<dbReference type="GO" id="GO:0004930">
    <property type="term" value="F:G protein-coupled receptor activity"/>
    <property type="evidence" value="ECO:0007669"/>
    <property type="project" value="UniProtKB-KW"/>
</dbReference>
<dbReference type="PROSITE" id="PS50259">
    <property type="entry name" value="G_PROTEIN_RECEP_F3_4"/>
    <property type="match status" value="1"/>
</dbReference>
<evidence type="ECO:0000259" key="14">
    <source>
        <dbReference type="PROSITE" id="PS50259"/>
    </source>
</evidence>
<dbReference type="PRINTS" id="PR00248">
    <property type="entry name" value="GPCRMGR"/>
</dbReference>
<keyword evidence="9" id="KW-0325">Glycoprotein</keyword>
<feature type="signal peptide" evidence="13">
    <location>
        <begin position="1"/>
        <end position="20"/>
    </location>
</feature>
<dbReference type="FunFam" id="2.10.50.30:FF:000004">
    <property type="entry name" value="Taste receptor type 1 member 3-like protein"/>
    <property type="match status" value="1"/>
</dbReference>
<comment type="subcellular location">
    <subcellularLocation>
        <location evidence="1">Cell membrane</location>
        <topology evidence="1">Multi-pass membrane protein</topology>
    </subcellularLocation>
</comment>
<proteinExistence type="predicted"/>
<dbReference type="Gene3D" id="2.10.50.30">
    <property type="entry name" value="GPCR, family 3, nine cysteines domain"/>
    <property type="match status" value="1"/>
</dbReference>
<dbReference type="KEGG" id="aplc:110984651"/>
<keyword evidence="10" id="KW-0807">Transducer</keyword>
<dbReference type="GeneID" id="110984651"/>
<dbReference type="Pfam" id="PF00003">
    <property type="entry name" value="7tm_3"/>
    <property type="match status" value="1"/>
</dbReference>
<evidence type="ECO:0000256" key="8">
    <source>
        <dbReference type="ARBA" id="ARBA00023170"/>
    </source>
</evidence>
<keyword evidence="4 13" id="KW-0732">Signal</keyword>
<dbReference type="RefSeq" id="XP_022100726.1">
    <property type="nucleotide sequence ID" value="XM_022245034.1"/>
</dbReference>
<accession>A0A8B7ZBY2</accession>
<evidence type="ECO:0000256" key="6">
    <source>
        <dbReference type="ARBA" id="ARBA00023040"/>
    </source>
</evidence>
<dbReference type="FunFam" id="3.40.50.2300:FF:000145">
    <property type="entry name" value="Glutamate receptor, metabotropic"/>
    <property type="match status" value="1"/>
</dbReference>
<feature type="transmembrane region" description="Helical" evidence="12">
    <location>
        <begin position="623"/>
        <end position="641"/>
    </location>
</feature>
<feature type="domain" description="G-protein coupled receptors family 3 profile" evidence="14">
    <location>
        <begin position="587"/>
        <end position="850"/>
    </location>
</feature>
<dbReference type="SUPFAM" id="SSF53822">
    <property type="entry name" value="Periplasmic binding protein-like I"/>
    <property type="match status" value="1"/>
</dbReference>
<dbReference type="InterPro" id="IPR038550">
    <property type="entry name" value="GPCR_3_9-Cys_sf"/>
</dbReference>
<dbReference type="GO" id="GO:0005886">
    <property type="term" value="C:plasma membrane"/>
    <property type="evidence" value="ECO:0007669"/>
    <property type="project" value="UniProtKB-SubCell"/>
</dbReference>
<evidence type="ECO:0000256" key="10">
    <source>
        <dbReference type="ARBA" id="ARBA00023224"/>
    </source>
</evidence>
<dbReference type="InterPro" id="IPR001828">
    <property type="entry name" value="ANF_lig-bd_rcpt"/>
</dbReference>
<feature type="transmembrane region" description="Helical" evidence="12">
    <location>
        <begin position="758"/>
        <end position="778"/>
    </location>
</feature>
<keyword evidence="2" id="KW-1003">Cell membrane</keyword>
<sequence length="925" mass="101982">MAVFLKSVCVASTLISLAVSLHIPADISRNAQGVLTDDDDVFFQDGDIILGGVFPLHNFHPVARQCTTVREVRALKLVEAMVYAVGRINNSTGLLPGLQLGFEIYDSCYSDIWTLKKALNFLPPDQKPACKGVWEGSEQSGNSDLTCLHQKRVAGVVGSQKSASSIELALLLGLYQIPQVSYLSTLDSLSEVNYPYFLRVVPSDKHQVNAIMDLVKYYGWTYVSLLFSDDEYGENGFYEFSRQAPSHDVCLAYTKEISTSFSNEYYDDLVAELRREPFNRAVAVVLFAHLIEARMLLEAVERNGAVGEFTFIASDGIGNSGLQGLDGVENPALGMITMVPFSQTLSEFFGFFIGSLPSNSSNPWTQEYVEKYKLCDFLAGTVCTANETDSISPHETLVIDSVYAFAYALDSMLTAECGDTDWGGCAAVEAIDGEVLLSYLKKTDFESLSNGRVTFDDNGDGNPRYKIRNLKHDLFESLKFLDVGSWREENNAIDIVGEVKFYTKSTDGLAGQVPTSVCSAPCPLGSRKTFFENYGKCCWLCQKCNVNATVINDDTECRECIPPKWPDVNRTECVEVAESYMSWGTVEGTVIGIVAFVALLEALLIIVLYFPQFRRRIIRRSDPMLSLFIHGGVCLLLVAALSTTFKPSSAMCVLTRIGPSVAYAFIFVPFALKSVRLYRVFIKARDTDSEEEADLWGVKRQLTILILIWIVEIGVSLSWIFVYPPMETYIFVPLDQPQEGALAVSLFVACNFQLPETITELCFSFVFLLLAATLSLLARALPDNYHEARFCVFTSAGSLLVFTGAYAAGFGTTQSGLSFVPIMYRALGMIVTSILIMTCLFAPKMYVVYFVRGNIDEVMLKKRQSVANMAVYRARASTVGSVPTMNGGPAGRRRSRAKSVRSSSEVPSSSGDHGIELKAISTSVI</sequence>
<feature type="compositionally biased region" description="Low complexity" evidence="11">
    <location>
        <begin position="900"/>
        <end position="910"/>
    </location>
</feature>
<dbReference type="Proteomes" id="UP000694845">
    <property type="component" value="Unplaced"/>
</dbReference>
<evidence type="ECO:0000256" key="9">
    <source>
        <dbReference type="ARBA" id="ARBA00023180"/>
    </source>
</evidence>
<evidence type="ECO:0000256" key="7">
    <source>
        <dbReference type="ARBA" id="ARBA00023136"/>
    </source>
</evidence>
<evidence type="ECO:0000256" key="13">
    <source>
        <dbReference type="SAM" id="SignalP"/>
    </source>
</evidence>
<dbReference type="InterPro" id="IPR028082">
    <property type="entry name" value="Peripla_BP_I"/>
</dbReference>
<feature type="transmembrane region" description="Helical" evidence="12">
    <location>
        <begin position="790"/>
        <end position="810"/>
    </location>
</feature>
<dbReference type="Gene3D" id="3.40.50.2300">
    <property type="match status" value="2"/>
</dbReference>
<feature type="transmembrane region" description="Helical" evidence="12">
    <location>
        <begin position="661"/>
        <end position="681"/>
    </location>
</feature>
<gene>
    <name evidence="16" type="primary">LOC110984651</name>
</gene>
<keyword evidence="6" id="KW-0297">G-protein coupled receptor</keyword>
<dbReference type="OrthoDB" id="5984008at2759"/>
<protein>
    <submittedName>
        <fullName evidence="16">Metabotropic glutamate receptor 2-like</fullName>
    </submittedName>
</protein>
<evidence type="ECO:0000313" key="16">
    <source>
        <dbReference type="RefSeq" id="XP_022100726.1"/>
    </source>
</evidence>
<keyword evidence="7 12" id="KW-0472">Membrane</keyword>
<evidence type="ECO:0000256" key="2">
    <source>
        <dbReference type="ARBA" id="ARBA00022475"/>
    </source>
</evidence>
<keyword evidence="8" id="KW-0675">Receptor</keyword>
<feature type="transmembrane region" description="Helical" evidence="12">
    <location>
        <begin position="590"/>
        <end position="611"/>
    </location>
</feature>
<evidence type="ECO:0000256" key="11">
    <source>
        <dbReference type="SAM" id="MobiDB-lite"/>
    </source>
</evidence>
<reference evidence="16" key="1">
    <citation type="submission" date="2025-08" db="UniProtKB">
        <authorList>
            <consortium name="RefSeq"/>
        </authorList>
    </citation>
    <scope>IDENTIFICATION</scope>
</reference>
<keyword evidence="3 12" id="KW-0812">Transmembrane</keyword>
<dbReference type="InterPro" id="IPR000337">
    <property type="entry name" value="GPCR_3"/>
</dbReference>
<dbReference type="InterPro" id="IPR011500">
    <property type="entry name" value="GPCR_3_9-Cys_dom"/>
</dbReference>
<feature type="transmembrane region" description="Helical" evidence="12">
    <location>
        <begin position="822"/>
        <end position="842"/>
    </location>
</feature>
<dbReference type="Pfam" id="PF01094">
    <property type="entry name" value="ANF_receptor"/>
    <property type="match status" value="1"/>
</dbReference>
<dbReference type="OMA" id="HPNNRCP"/>
<dbReference type="InterPro" id="IPR017978">
    <property type="entry name" value="GPCR_3_C"/>
</dbReference>
<evidence type="ECO:0000256" key="3">
    <source>
        <dbReference type="ARBA" id="ARBA00022692"/>
    </source>
</evidence>
<keyword evidence="5 12" id="KW-1133">Transmembrane helix</keyword>
<evidence type="ECO:0000256" key="1">
    <source>
        <dbReference type="ARBA" id="ARBA00004651"/>
    </source>
</evidence>